<accession>A0A9D1H0P0</accession>
<evidence type="ECO:0000256" key="4">
    <source>
        <dbReference type="ARBA" id="ARBA00022825"/>
    </source>
</evidence>
<evidence type="ECO:0000256" key="7">
    <source>
        <dbReference type="RuleBase" id="RU003355"/>
    </source>
</evidence>
<reference evidence="11" key="2">
    <citation type="journal article" date="2021" name="PeerJ">
        <title>Extensive microbial diversity within the chicken gut microbiome revealed by metagenomics and culture.</title>
        <authorList>
            <person name="Gilroy R."/>
            <person name="Ravi A."/>
            <person name="Getino M."/>
            <person name="Pursley I."/>
            <person name="Horton D.L."/>
            <person name="Alikhan N.F."/>
            <person name="Baker D."/>
            <person name="Gharbi K."/>
            <person name="Hall N."/>
            <person name="Watson M."/>
            <person name="Adriaenssens E.M."/>
            <person name="Foster-Nyarko E."/>
            <person name="Jarju S."/>
            <person name="Secka A."/>
            <person name="Antonio M."/>
            <person name="Oren A."/>
            <person name="Chaudhuri R.R."/>
            <person name="La Ragione R."/>
            <person name="Hildebrand F."/>
            <person name="Pallen M.J."/>
        </authorList>
    </citation>
    <scope>NUCLEOTIDE SEQUENCE</scope>
    <source>
        <strain evidence="11">ChiGjej1B1-24693</strain>
    </source>
</reference>
<dbReference type="InterPro" id="IPR050131">
    <property type="entry name" value="Peptidase_S8_subtilisin-like"/>
</dbReference>
<dbReference type="PROSITE" id="PS51257">
    <property type="entry name" value="PROKAR_LIPOPROTEIN"/>
    <property type="match status" value="1"/>
</dbReference>
<feature type="chain" id="PRO_5038459546" evidence="9">
    <location>
        <begin position="29"/>
        <end position="493"/>
    </location>
</feature>
<comment type="caution">
    <text evidence="11">The sequence shown here is derived from an EMBL/GenBank/DDBJ whole genome shotgun (WGS) entry which is preliminary data.</text>
</comment>
<evidence type="ECO:0000313" key="11">
    <source>
        <dbReference type="EMBL" id="HIT75925.1"/>
    </source>
</evidence>
<feature type="domain" description="Peptidase S8/S53" evidence="10">
    <location>
        <begin position="161"/>
        <end position="452"/>
    </location>
</feature>
<dbReference type="Pfam" id="PF00082">
    <property type="entry name" value="Peptidase_S8"/>
    <property type="match status" value="1"/>
</dbReference>
<evidence type="ECO:0000256" key="9">
    <source>
        <dbReference type="SAM" id="SignalP"/>
    </source>
</evidence>
<evidence type="ECO:0000256" key="1">
    <source>
        <dbReference type="ARBA" id="ARBA00011073"/>
    </source>
</evidence>
<dbReference type="Proteomes" id="UP000886842">
    <property type="component" value="Unassembled WGS sequence"/>
</dbReference>
<dbReference type="AlphaFoldDB" id="A0A9D1H0P0"/>
<organism evidence="11 12">
    <name type="scientific">Candidatus Avipropionibacterium avicola</name>
    <dbReference type="NCBI Taxonomy" id="2840701"/>
    <lineage>
        <taxon>Bacteria</taxon>
        <taxon>Bacillati</taxon>
        <taxon>Actinomycetota</taxon>
        <taxon>Actinomycetes</taxon>
        <taxon>Propionibacteriales</taxon>
        <taxon>Propionibacteriaceae</taxon>
        <taxon>Propionibacteriaceae incertae sedis</taxon>
        <taxon>Candidatus Avipropionibacterium</taxon>
    </lineage>
</organism>
<dbReference type="Gene3D" id="3.40.50.200">
    <property type="entry name" value="Peptidase S8/S53 domain"/>
    <property type="match status" value="1"/>
</dbReference>
<protein>
    <submittedName>
        <fullName evidence="11">S8 family serine peptidase</fullName>
    </submittedName>
</protein>
<dbReference type="GO" id="GO:0006508">
    <property type="term" value="P:proteolysis"/>
    <property type="evidence" value="ECO:0007669"/>
    <property type="project" value="UniProtKB-KW"/>
</dbReference>
<evidence type="ECO:0000256" key="6">
    <source>
        <dbReference type="PROSITE-ProRule" id="PRU01240"/>
    </source>
</evidence>
<dbReference type="InterPro" id="IPR022398">
    <property type="entry name" value="Peptidase_S8_His-AS"/>
</dbReference>
<evidence type="ECO:0000313" key="12">
    <source>
        <dbReference type="Proteomes" id="UP000886842"/>
    </source>
</evidence>
<feature type="region of interest" description="Disordered" evidence="8">
    <location>
        <begin position="105"/>
        <end position="137"/>
    </location>
</feature>
<dbReference type="EMBL" id="DVLP01000301">
    <property type="protein sequence ID" value="HIT75925.1"/>
    <property type="molecule type" value="Genomic_DNA"/>
</dbReference>
<evidence type="ECO:0000256" key="5">
    <source>
        <dbReference type="PIRSR" id="PIRSR615500-1"/>
    </source>
</evidence>
<evidence type="ECO:0000256" key="3">
    <source>
        <dbReference type="ARBA" id="ARBA00022801"/>
    </source>
</evidence>
<keyword evidence="2 6" id="KW-0645">Protease</keyword>
<dbReference type="PANTHER" id="PTHR43806:SF11">
    <property type="entry name" value="CEREVISIN-RELATED"/>
    <property type="match status" value="1"/>
</dbReference>
<comment type="similarity">
    <text evidence="1 6 7">Belongs to the peptidase S8 family.</text>
</comment>
<keyword evidence="9" id="KW-0732">Signal</keyword>
<dbReference type="InterPro" id="IPR023827">
    <property type="entry name" value="Peptidase_S8_Asp-AS"/>
</dbReference>
<dbReference type="PANTHER" id="PTHR43806">
    <property type="entry name" value="PEPTIDASE S8"/>
    <property type="match status" value="1"/>
</dbReference>
<dbReference type="PROSITE" id="PS00137">
    <property type="entry name" value="SUBTILASE_HIS"/>
    <property type="match status" value="1"/>
</dbReference>
<dbReference type="PRINTS" id="PR00723">
    <property type="entry name" value="SUBTILISIN"/>
</dbReference>
<keyword evidence="3 6" id="KW-0378">Hydrolase</keyword>
<evidence type="ECO:0000256" key="2">
    <source>
        <dbReference type="ARBA" id="ARBA00022670"/>
    </source>
</evidence>
<feature type="active site" description="Charge relay system" evidence="5 6">
    <location>
        <position position="417"/>
    </location>
</feature>
<keyword evidence="4 6" id="KW-0720">Serine protease</keyword>
<evidence type="ECO:0000256" key="8">
    <source>
        <dbReference type="SAM" id="MobiDB-lite"/>
    </source>
</evidence>
<name>A0A9D1H0P0_9ACTN</name>
<reference evidence="11" key="1">
    <citation type="submission" date="2020-10" db="EMBL/GenBank/DDBJ databases">
        <authorList>
            <person name="Gilroy R."/>
        </authorList>
    </citation>
    <scope>NUCLEOTIDE SEQUENCE</scope>
    <source>
        <strain evidence="11">ChiGjej1B1-24693</strain>
    </source>
</reference>
<evidence type="ECO:0000259" key="10">
    <source>
        <dbReference type="Pfam" id="PF00082"/>
    </source>
</evidence>
<gene>
    <name evidence="11" type="ORF">IAA98_10090</name>
</gene>
<dbReference type="PROSITE" id="PS00136">
    <property type="entry name" value="SUBTILASE_ASP"/>
    <property type="match status" value="1"/>
</dbReference>
<feature type="region of interest" description="Disordered" evidence="8">
    <location>
        <begin position="321"/>
        <end position="340"/>
    </location>
</feature>
<dbReference type="InterPro" id="IPR015500">
    <property type="entry name" value="Peptidase_S8_subtilisin-rel"/>
</dbReference>
<dbReference type="InterPro" id="IPR036852">
    <property type="entry name" value="Peptidase_S8/S53_dom_sf"/>
</dbReference>
<proteinExistence type="inferred from homology"/>
<dbReference type="InterPro" id="IPR023828">
    <property type="entry name" value="Peptidase_S8_Ser-AS"/>
</dbReference>
<dbReference type="PROSITE" id="PS51892">
    <property type="entry name" value="SUBTILASE"/>
    <property type="match status" value="1"/>
</dbReference>
<dbReference type="InterPro" id="IPR000209">
    <property type="entry name" value="Peptidase_S8/S53_dom"/>
</dbReference>
<feature type="signal peptide" evidence="9">
    <location>
        <begin position="1"/>
        <end position="28"/>
    </location>
</feature>
<feature type="active site" description="Charge relay system" evidence="5 6">
    <location>
        <position position="169"/>
    </location>
</feature>
<dbReference type="PROSITE" id="PS00138">
    <property type="entry name" value="SUBTILASE_SER"/>
    <property type="match status" value="1"/>
</dbReference>
<dbReference type="SUPFAM" id="SSF52743">
    <property type="entry name" value="Subtilisin-like"/>
    <property type="match status" value="1"/>
</dbReference>
<sequence length="493" mass="51675">MAGRRAALSGAVLIVSCLIALVISPVQAMAAAARDREPDAGRTNFVVLAPEDADLGVTERAVRHAGGRVLQSWDAIGVVVATSGHDDFADRVRAEPGVSGAGATRDLAAVTKQDVEPADEVSGLGRGTSGGDDRDEADFDRQWNLRMIRADAAHRITDGDRSVVVGILDTGIDPSHPDLADNIDPALSVGCTADGIPDGRVAAWQATSSGHGTHVAGIVGAVRDGEGIVGIAPNVRLASVKVVDNDGYIYPEYALCGILWAAEHEMDVTNNSYLLDPWTRWCGSDPDQAAVQDAMRRALSYSERQQVVTIASAGNDRADLTRPLLDRTSPSNGNPELRRVEPECRPLPSGAPTVVAVSAVGPTATKAYYSNYGAGAIGVTAPGGDAWLDWRAERPVESDTIWSTEAGGGYSWMQGTSMASPHVAGVVALMRSVHPELTAAEVRTRLQDDARTLDCPTSYDFNEDGRPDAVCEGGAGEGFYGAGLVDALAAVTR</sequence>
<dbReference type="GO" id="GO:0004252">
    <property type="term" value="F:serine-type endopeptidase activity"/>
    <property type="evidence" value="ECO:0007669"/>
    <property type="project" value="UniProtKB-UniRule"/>
</dbReference>
<feature type="active site" description="Charge relay system" evidence="5 6">
    <location>
        <position position="211"/>
    </location>
</feature>